<protein>
    <recommendedName>
        <fullName evidence="1">F-box domain-containing protein</fullName>
    </recommendedName>
</protein>
<evidence type="ECO:0000313" key="2">
    <source>
        <dbReference type="EMBL" id="ERN11687.1"/>
    </source>
</evidence>
<dbReference type="InterPro" id="IPR001810">
    <property type="entry name" value="F-box_dom"/>
</dbReference>
<dbReference type="Pfam" id="PF07734">
    <property type="entry name" value="FBA_1"/>
    <property type="match status" value="1"/>
</dbReference>
<dbReference type="AlphaFoldDB" id="W1PNW6"/>
<keyword evidence="3" id="KW-1185">Reference proteome</keyword>
<dbReference type="Gene3D" id="1.20.1280.50">
    <property type="match status" value="1"/>
</dbReference>
<dbReference type="SUPFAM" id="SSF81383">
    <property type="entry name" value="F-box domain"/>
    <property type="match status" value="1"/>
</dbReference>
<evidence type="ECO:0000259" key="1">
    <source>
        <dbReference type="PROSITE" id="PS50181"/>
    </source>
</evidence>
<name>W1PNW6_AMBTC</name>
<sequence>MQERLGTVCSLFDALPDELVEKILLFLPVKSVLTLKRVSQSWNRFVSSRSFAESYYISSSEQPSQPQALVLSRMVERGMTIQEGNSIVWYDYSRRVDKNYDYLMAVYANHRRCRIEIRPSKLRARRELSERAKTEPVLTIDTKKYEFVSEKLVESHGILCCLTASSSVHGPRHSLSIVNPCTGQYTALHPLPPYREGNVQDIGFYFDPQSCTFMICAHKVKGHIYENLHAYMLFDSTTGEWRRPRSSAPLCGSRLLRRGSVTLGHTYYSLRLACRILLENHTSLVEDGHLLAFDMEREESQSH</sequence>
<dbReference type="Gramene" id="ERN11687">
    <property type="protein sequence ID" value="ERN11687"/>
    <property type="gene ID" value="AMTR_s00022p00224990"/>
</dbReference>
<dbReference type="PANTHER" id="PTHR31672">
    <property type="entry name" value="BNACNNG10540D PROTEIN"/>
    <property type="match status" value="1"/>
</dbReference>
<dbReference type="SMART" id="SM00256">
    <property type="entry name" value="FBOX"/>
    <property type="match status" value="1"/>
</dbReference>
<dbReference type="InterPro" id="IPR036047">
    <property type="entry name" value="F-box-like_dom_sf"/>
</dbReference>
<gene>
    <name evidence="2" type="ORF">AMTR_s00022p00224990</name>
</gene>
<dbReference type="PROSITE" id="PS50181">
    <property type="entry name" value="FBOX"/>
    <property type="match status" value="1"/>
</dbReference>
<dbReference type="Proteomes" id="UP000017836">
    <property type="component" value="Unassembled WGS sequence"/>
</dbReference>
<dbReference type="HOGENOM" id="CLU_919328_0_0_1"/>
<organism evidence="2 3">
    <name type="scientific">Amborella trichopoda</name>
    <dbReference type="NCBI Taxonomy" id="13333"/>
    <lineage>
        <taxon>Eukaryota</taxon>
        <taxon>Viridiplantae</taxon>
        <taxon>Streptophyta</taxon>
        <taxon>Embryophyta</taxon>
        <taxon>Tracheophyta</taxon>
        <taxon>Spermatophyta</taxon>
        <taxon>Magnoliopsida</taxon>
        <taxon>Amborellales</taxon>
        <taxon>Amborellaceae</taxon>
        <taxon>Amborella</taxon>
    </lineage>
</organism>
<reference evidence="3" key="1">
    <citation type="journal article" date="2013" name="Science">
        <title>The Amborella genome and the evolution of flowering plants.</title>
        <authorList>
            <consortium name="Amborella Genome Project"/>
        </authorList>
    </citation>
    <scope>NUCLEOTIDE SEQUENCE [LARGE SCALE GENOMIC DNA]</scope>
</reference>
<dbReference type="InterPro" id="IPR006527">
    <property type="entry name" value="F-box-assoc_dom_typ1"/>
</dbReference>
<proteinExistence type="predicted"/>
<dbReference type="GO" id="GO:0031146">
    <property type="term" value="P:SCF-dependent proteasomal ubiquitin-dependent protein catabolic process"/>
    <property type="evidence" value="ECO:0000318"/>
    <property type="project" value="GO_Central"/>
</dbReference>
<feature type="domain" description="F-box" evidence="1">
    <location>
        <begin position="9"/>
        <end position="59"/>
    </location>
</feature>
<dbReference type="PANTHER" id="PTHR31672:SF2">
    <property type="entry name" value="F-BOX DOMAIN-CONTAINING PROTEIN"/>
    <property type="match status" value="1"/>
</dbReference>
<dbReference type="InterPro" id="IPR050796">
    <property type="entry name" value="SCF_F-box_component"/>
</dbReference>
<evidence type="ECO:0000313" key="3">
    <source>
        <dbReference type="Proteomes" id="UP000017836"/>
    </source>
</evidence>
<dbReference type="GO" id="GO:0004842">
    <property type="term" value="F:ubiquitin-protein transferase activity"/>
    <property type="evidence" value="ECO:0000318"/>
    <property type="project" value="GO_Central"/>
</dbReference>
<dbReference type="EMBL" id="KI392687">
    <property type="protein sequence ID" value="ERN11687.1"/>
    <property type="molecule type" value="Genomic_DNA"/>
</dbReference>
<accession>W1PNW6</accession>
<dbReference type="Pfam" id="PF00646">
    <property type="entry name" value="F-box"/>
    <property type="match status" value="1"/>
</dbReference>